<name>A0A151N1G9_ALLMI</name>
<dbReference type="Gene3D" id="3.40.50.2300">
    <property type="match status" value="1"/>
</dbReference>
<evidence type="ECO:0008006" key="3">
    <source>
        <dbReference type="Google" id="ProtNLM"/>
    </source>
</evidence>
<gene>
    <name evidence="1" type="ORF">Y1Q_0008161</name>
</gene>
<protein>
    <recommendedName>
        <fullName evidence="3">Glutamate [NMDA] receptor subunit epsilon-1</fullName>
    </recommendedName>
</protein>
<sequence>MWRENATPFPYPPARIAASLGCDEDCKLQPASCVWKEGWRHPLTLGAEDCEMPKFATCQIAATTSSDISGDKPGKDGENWLCSPVILGRTKYITERDIRALWTREMSADLAIDVNVVTLLVNQTDPKSIITHVCDLMSGTKIHGVVFGDDTDQEAIAQILDFISSQTFIPILGIHGGSSMIMADKVSAQEQKYSVHLFLEKMVELS</sequence>
<dbReference type="Proteomes" id="UP000050525">
    <property type="component" value="Unassembled WGS sequence"/>
</dbReference>
<dbReference type="AlphaFoldDB" id="A0A151N1G9"/>
<dbReference type="STRING" id="8496.A0A151N1G9"/>
<organism evidence="1 2">
    <name type="scientific">Alligator mississippiensis</name>
    <name type="common">American alligator</name>
    <dbReference type="NCBI Taxonomy" id="8496"/>
    <lineage>
        <taxon>Eukaryota</taxon>
        <taxon>Metazoa</taxon>
        <taxon>Chordata</taxon>
        <taxon>Craniata</taxon>
        <taxon>Vertebrata</taxon>
        <taxon>Euteleostomi</taxon>
        <taxon>Archelosauria</taxon>
        <taxon>Archosauria</taxon>
        <taxon>Crocodylia</taxon>
        <taxon>Alligatoridae</taxon>
        <taxon>Alligatorinae</taxon>
        <taxon>Alligator</taxon>
    </lineage>
</organism>
<accession>A0A151N1G9</accession>
<reference evidence="1 2" key="1">
    <citation type="journal article" date="2012" name="Genome Biol.">
        <title>Sequencing three crocodilian genomes to illuminate the evolution of archosaurs and amniotes.</title>
        <authorList>
            <person name="St John J.A."/>
            <person name="Braun E.L."/>
            <person name="Isberg S.R."/>
            <person name="Miles L.G."/>
            <person name="Chong A.Y."/>
            <person name="Gongora J."/>
            <person name="Dalzell P."/>
            <person name="Moran C."/>
            <person name="Bed'hom B."/>
            <person name="Abzhanov A."/>
            <person name="Burgess S.C."/>
            <person name="Cooksey A.M."/>
            <person name="Castoe T.A."/>
            <person name="Crawford N.G."/>
            <person name="Densmore L.D."/>
            <person name="Drew J.C."/>
            <person name="Edwards S.V."/>
            <person name="Faircloth B.C."/>
            <person name="Fujita M.K."/>
            <person name="Greenwold M.J."/>
            <person name="Hoffmann F.G."/>
            <person name="Howard J.M."/>
            <person name="Iguchi T."/>
            <person name="Janes D.E."/>
            <person name="Khan S.Y."/>
            <person name="Kohno S."/>
            <person name="de Koning A.J."/>
            <person name="Lance S.L."/>
            <person name="McCarthy F.M."/>
            <person name="McCormack J.E."/>
            <person name="Merchant M.E."/>
            <person name="Peterson D.G."/>
            <person name="Pollock D.D."/>
            <person name="Pourmand N."/>
            <person name="Raney B.J."/>
            <person name="Roessler K.A."/>
            <person name="Sanford J.R."/>
            <person name="Sawyer R.H."/>
            <person name="Schmidt C.J."/>
            <person name="Triplett E.W."/>
            <person name="Tuberville T.D."/>
            <person name="Venegas-Anaya M."/>
            <person name="Howard J.T."/>
            <person name="Jarvis E.D."/>
            <person name="Guillette L.J.Jr."/>
            <person name="Glenn T.C."/>
            <person name="Green R.E."/>
            <person name="Ray D.A."/>
        </authorList>
    </citation>
    <scope>NUCLEOTIDE SEQUENCE [LARGE SCALE GENOMIC DNA]</scope>
    <source>
        <strain evidence="1">KSC_2009_1</strain>
    </source>
</reference>
<comment type="caution">
    <text evidence="1">The sequence shown here is derived from an EMBL/GenBank/DDBJ whole genome shotgun (WGS) entry which is preliminary data.</text>
</comment>
<evidence type="ECO:0000313" key="1">
    <source>
        <dbReference type="EMBL" id="KYO30499.1"/>
    </source>
</evidence>
<evidence type="ECO:0000313" key="2">
    <source>
        <dbReference type="Proteomes" id="UP000050525"/>
    </source>
</evidence>
<keyword evidence="2" id="KW-1185">Reference proteome</keyword>
<proteinExistence type="predicted"/>
<dbReference type="EMBL" id="AKHW03004154">
    <property type="protein sequence ID" value="KYO30499.1"/>
    <property type="molecule type" value="Genomic_DNA"/>
</dbReference>